<dbReference type="GO" id="GO:0006310">
    <property type="term" value="P:DNA recombination"/>
    <property type="evidence" value="ECO:0007669"/>
    <property type="project" value="InterPro"/>
</dbReference>
<dbReference type="AlphaFoldDB" id="A0A6M0GYN6"/>
<dbReference type="InterPro" id="IPR001667">
    <property type="entry name" value="DDH_dom"/>
</dbReference>
<dbReference type="Gene3D" id="3.10.310.30">
    <property type="match status" value="1"/>
</dbReference>
<comment type="caution">
    <text evidence="10">The sequence shown here is derived from an EMBL/GenBank/DDBJ whole genome shotgun (WGS) entry which is preliminary data.</text>
</comment>
<evidence type="ECO:0000256" key="3">
    <source>
        <dbReference type="ARBA" id="ARBA00022722"/>
    </source>
</evidence>
<keyword evidence="11" id="KW-1185">Reference proteome</keyword>
<dbReference type="InterPro" id="IPR038763">
    <property type="entry name" value="DHH_sf"/>
</dbReference>
<feature type="domain" description="DHHA1" evidence="8">
    <location>
        <begin position="354"/>
        <end position="448"/>
    </location>
</feature>
<dbReference type="Pfam" id="PF17768">
    <property type="entry name" value="RecJ_OB"/>
    <property type="match status" value="1"/>
</dbReference>
<gene>
    <name evidence="10" type="primary">recJ</name>
    <name evidence="10" type="ORF">G3M99_01055</name>
</gene>
<evidence type="ECO:0000313" key="10">
    <source>
        <dbReference type="EMBL" id="NEU03459.1"/>
    </source>
</evidence>
<evidence type="ECO:0000256" key="6">
    <source>
        <dbReference type="SAM" id="Coils"/>
    </source>
</evidence>
<comment type="similarity">
    <text evidence="1">Belongs to the RecJ family.</text>
</comment>
<dbReference type="GO" id="GO:0003676">
    <property type="term" value="F:nucleic acid binding"/>
    <property type="evidence" value="ECO:0007669"/>
    <property type="project" value="InterPro"/>
</dbReference>
<keyword evidence="5 10" id="KW-0269">Exonuclease</keyword>
<organism evidence="10 11">
    <name type="scientific">Clostridium senegalense</name>
    <dbReference type="NCBI Taxonomy" id="1465809"/>
    <lineage>
        <taxon>Bacteria</taxon>
        <taxon>Bacillati</taxon>
        <taxon>Bacillota</taxon>
        <taxon>Clostridia</taxon>
        <taxon>Eubacteriales</taxon>
        <taxon>Clostridiaceae</taxon>
        <taxon>Clostridium</taxon>
    </lineage>
</organism>
<dbReference type="GO" id="GO:0006281">
    <property type="term" value="P:DNA repair"/>
    <property type="evidence" value="ECO:0007669"/>
    <property type="project" value="InterPro"/>
</dbReference>
<evidence type="ECO:0000259" key="7">
    <source>
        <dbReference type="Pfam" id="PF01368"/>
    </source>
</evidence>
<dbReference type="PANTHER" id="PTHR30255:SF2">
    <property type="entry name" value="SINGLE-STRANDED-DNA-SPECIFIC EXONUCLEASE RECJ"/>
    <property type="match status" value="1"/>
</dbReference>
<reference evidence="10 11" key="1">
    <citation type="submission" date="2020-02" db="EMBL/GenBank/DDBJ databases">
        <title>Genome assembly of a novel Clostridium senegalense strain.</title>
        <authorList>
            <person name="Gupta T.B."/>
            <person name="Jauregui R."/>
            <person name="Maclean P."/>
            <person name="Nawarathana A."/>
            <person name="Brightwell G."/>
        </authorList>
    </citation>
    <scope>NUCLEOTIDE SEQUENCE [LARGE SCALE GENOMIC DNA]</scope>
    <source>
        <strain evidence="10 11">AGRFS4</strain>
    </source>
</reference>
<dbReference type="Pfam" id="PF01368">
    <property type="entry name" value="DHH"/>
    <property type="match status" value="1"/>
</dbReference>
<dbReference type="EMBL" id="JAAGPU010000001">
    <property type="protein sequence ID" value="NEU03459.1"/>
    <property type="molecule type" value="Genomic_DNA"/>
</dbReference>
<dbReference type="InterPro" id="IPR003156">
    <property type="entry name" value="DHHA1_dom"/>
</dbReference>
<keyword evidence="3" id="KW-0540">Nuclease</keyword>
<dbReference type="InterPro" id="IPR051673">
    <property type="entry name" value="SSDNA_exonuclease_RecJ"/>
</dbReference>
<evidence type="ECO:0000256" key="1">
    <source>
        <dbReference type="ARBA" id="ARBA00005915"/>
    </source>
</evidence>
<dbReference type="PANTHER" id="PTHR30255">
    <property type="entry name" value="SINGLE-STRANDED-DNA-SPECIFIC EXONUCLEASE RECJ"/>
    <property type="match status" value="1"/>
</dbReference>
<protein>
    <recommendedName>
        <fullName evidence="2">Single-stranded-DNA-specific exonuclease RecJ</fullName>
    </recommendedName>
</protein>
<evidence type="ECO:0000313" key="11">
    <source>
        <dbReference type="Proteomes" id="UP000481872"/>
    </source>
</evidence>
<dbReference type="Gene3D" id="3.90.1640.30">
    <property type="match status" value="1"/>
</dbReference>
<feature type="domain" description="RecJ OB" evidence="9">
    <location>
        <begin position="461"/>
        <end position="583"/>
    </location>
</feature>
<dbReference type="InterPro" id="IPR004610">
    <property type="entry name" value="RecJ"/>
</dbReference>
<sequence>MKTKWMLRTTKTNLDKVGRILGVSPLIVKIMINRGINTIEDMKKFLNPHLEDLNNPFLMKDMENGINIIKGAILNKERIMIYGDYDADGVTSTVILYKALTLCGAKVNYYIPNRETEGYGMSSERLEKIKEEGYNVVITCDNGISALQQVEKAKELGMTIVVTDHHELPFEEKEKGERVYKLPNADAVINPKRLDCDYPFKNLCGAGIAFKFAQGIYNEMNIPKEKAYELIDMAAIGTICDVVDLVDENRIIAKEGLKILANTKNLGIAALKEELNIKGEVSSYHIGFLIGPCINATGRLETAFLSVDLLLADTEEKAKELAKTLVELNKTRQELTNEAVEEVREIIENSNLKNDKILVIYNEKIHESIAGIVAGRIKDSYNRPTIVLTKGKEMPKGSARSISEYNMFEELIKCKSLLEKFGGHPMAAGLSIKKENINDFRLKINELCTLTENDLIYKIRIDERLSLKNINFRVIDELKTLEPFGKGNASPVLAEKNVSIEKISILGENKNTLKLRCRINGTNKYIDGICFNKVEEFIENLKEAYGESYEYMLENPCGMKIDLIFSPSINEYNGNVSVQLKINNFKIQ</sequence>
<feature type="coiled-coil region" evidence="6">
    <location>
        <begin position="311"/>
        <end position="345"/>
    </location>
</feature>
<dbReference type="GO" id="GO:0008409">
    <property type="term" value="F:5'-3' exonuclease activity"/>
    <property type="evidence" value="ECO:0007669"/>
    <property type="project" value="InterPro"/>
</dbReference>
<keyword evidence="6" id="KW-0175">Coiled coil</keyword>
<evidence type="ECO:0000256" key="2">
    <source>
        <dbReference type="ARBA" id="ARBA00019841"/>
    </source>
</evidence>
<evidence type="ECO:0000259" key="9">
    <source>
        <dbReference type="Pfam" id="PF17768"/>
    </source>
</evidence>
<feature type="domain" description="DDH" evidence="7">
    <location>
        <begin position="78"/>
        <end position="238"/>
    </location>
</feature>
<name>A0A6M0GYN6_9CLOT</name>
<dbReference type="NCBIfam" id="TIGR00644">
    <property type="entry name" value="recJ"/>
    <property type="match status" value="1"/>
</dbReference>
<proteinExistence type="inferred from homology"/>
<evidence type="ECO:0000259" key="8">
    <source>
        <dbReference type="Pfam" id="PF02272"/>
    </source>
</evidence>
<dbReference type="Proteomes" id="UP000481872">
    <property type="component" value="Unassembled WGS sequence"/>
</dbReference>
<dbReference type="Pfam" id="PF02272">
    <property type="entry name" value="DHHA1"/>
    <property type="match status" value="1"/>
</dbReference>
<evidence type="ECO:0000256" key="4">
    <source>
        <dbReference type="ARBA" id="ARBA00022801"/>
    </source>
</evidence>
<dbReference type="SUPFAM" id="SSF64182">
    <property type="entry name" value="DHH phosphoesterases"/>
    <property type="match status" value="1"/>
</dbReference>
<dbReference type="RefSeq" id="WP_199868815.1">
    <property type="nucleotide sequence ID" value="NZ_JAAGPU010000001.1"/>
</dbReference>
<keyword evidence="4" id="KW-0378">Hydrolase</keyword>
<dbReference type="InterPro" id="IPR041122">
    <property type="entry name" value="RecJ_OB"/>
</dbReference>
<evidence type="ECO:0000256" key="5">
    <source>
        <dbReference type="ARBA" id="ARBA00022839"/>
    </source>
</evidence>
<accession>A0A6M0GYN6</accession>